<reference evidence="8 10" key="3">
    <citation type="submission" date="2018-07" db="EMBL/GenBank/DDBJ databases">
        <title>Genomic and Epidemiologic Investigation of an Indolent Hospital Outbreak.</title>
        <authorList>
            <person name="Johnson R.C."/>
            <person name="Deming C."/>
            <person name="Conlan S."/>
            <person name="Zellmer C.J."/>
            <person name="Michelin A.V."/>
            <person name="Lee-Lin S."/>
            <person name="Thomas P.J."/>
            <person name="Park M."/>
            <person name="Weingarten R.A."/>
            <person name="Less J."/>
            <person name="Dekker J.P."/>
            <person name="Frank K.M."/>
            <person name="Musser K.A."/>
            <person name="Mcquiston J.R."/>
            <person name="Henderson D.K."/>
            <person name="Lau A.F."/>
            <person name="Palmore T.N."/>
            <person name="Segre J.A."/>
        </authorList>
    </citation>
    <scope>NUCLEOTIDE SEQUENCE [LARGE SCALE GENOMIC DNA]</scope>
    <source>
        <strain evidence="8 10">SK-NIH.Env10_0317</strain>
    </source>
</reference>
<evidence type="ECO:0000256" key="2">
    <source>
        <dbReference type="ARBA" id="ARBA00007330"/>
    </source>
</evidence>
<dbReference type="Proteomes" id="UP000185161">
    <property type="component" value="Chromosome"/>
</dbReference>
<evidence type="ECO:0000256" key="3">
    <source>
        <dbReference type="ARBA" id="ARBA00022630"/>
    </source>
</evidence>
<dbReference type="InterPro" id="IPR006076">
    <property type="entry name" value="FAD-dep_OxRdtase"/>
</dbReference>
<evidence type="ECO:0000256" key="1">
    <source>
        <dbReference type="ARBA" id="ARBA00001974"/>
    </source>
</evidence>
<name>A0A1L6JET2_9SPHN</name>
<keyword evidence="5 8" id="KW-0560">Oxidoreductase</keyword>
<dbReference type="GeneID" id="44134880"/>
<dbReference type="InterPro" id="IPR036188">
    <property type="entry name" value="FAD/NAD-bd_sf"/>
</dbReference>
<dbReference type="Gene3D" id="3.30.9.10">
    <property type="entry name" value="D-Amino Acid Oxidase, subunit A, domain 2"/>
    <property type="match status" value="1"/>
</dbReference>
<dbReference type="Gene3D" id="3.50.50.60">
    <property type="entry name" value="FAD/NAD(P)-binding domain"/>
    <property type="match status" value="1"/>
</dbReference>
<dbReference type="Proteomes" id="UP000286681">
    <property type="component" value="Unassembled WGS sequence"/>
</dbReference>
<dbReference type="NCBIfam" id="NF008899">
    <property type="entry name" value="PRK12266.1"/>
    <property type="match status" value="1"/>
</dbReference>
<evidence type="ECO:0000313" key="7">
    <source>
        <dbReference type="EMBL" id="APR54423.1"/>
    </source>
</evidence>
<reference evidence="9" key="2">
    <citation type="submission" date="2016-12" db="EMBL/GenBank/DDBJ databases">
        <title>Whole genome sequencing of Sphingomonas sp. ABOJV.</title>
        <authorList>
            <person name="Conlan S."/>
            <person name="Thomas P.J."/>
            <person name="Mullikin J."/>
            <person name="Palmore T.N."/>
            <person name="Frank K.M."/>
            <person name="Segre J.A."/>
        </authorList>
    </citation>
    <scope>NUCLEOTIDE SEQUENCE [LARGE SCALE GENOMIC DNA]</scope>
    <source>
        <strain evidence="9">ABOJV</strain>
    </source>
</reference>
<sequence>MTYDLLIAGGGINGCAIAREASLLGLSVLLVEKDDLAAHTSSASSKLIHGGLRYLETYEFRLVREALHERERMLAAAPHLIHPMAFVLPHAHSVRPWWMVRAGLYLYDLLGLGSSLPRSRALRRDDPRLAPIAHNVGGFLYWDAQVDDAALVRANAADAVANGAQVETGVAVTGAERGGMGWHVFLSDRRTIDTRAIVNATGPWVKAFLDTIRIRTTSGLRLIKGSHIVVPALWEGDHAYILQQPDRRVVFATPWRGGTMIGTTDVPVERPEDAGITSAEIDYLCAATNRYFRRQIAPADVTGTWSGIRALYDDGKDEARTITRDYVLELDTSSAPILSVFGGKITTARALGEHALAKLAPALGFTARPVTRERPLP</sequence>
<evidence type="ECO:0000256" key="5">
    <source>
        <dbReference type="ARBA" id="ARBA00023002"/>
    </source>
</evidence>
<keyword evidence="9" id="KW-1185">Reference proteome</keyword>
<organism evidence="7 9">
    <name type="scientific">Sphingomonas koreensis</name>
    <dbReference type="NCBI Taxonomy" id="93064"/>
    <lineage>
        <taxon>Bacteria</taxon>
        <taxon>Pseudomonadati</taxon>
        <taxon>Pseudomonadota</taxon>
        <taxon>Alphaproteobacteria</taxon>
        <taxon>Sphingomonadales</taxon>
        <taxon>Sphingomonadaceae</taxon>
        <taxon>Sphingomonas</taxon>
    </lineage>
</organism>
<keyword evidence="3" id="KW-0285">Flavoprotein</keyword>
<dbReference type="EC" id="1.1.5.3" evidence="8"/>
<dbReference type="GO" id="GO:0046168">
    <property type="term" value="P:glycerol-3-phosphate catabolic process"/>
    <property type="evidence" value="ECO:0007669"/>
    <property type="project" value="TreeGrafter"/>
</dbReference>
<dbReference type="STRING" id="93064.BRX40_20155"/>
<comment type="similarity">
    <text evidence="2">Belongs to the FAD-dependent glycerol-3-phosphate dehydrogenase family.</text>
</comment>
<dbReference type="NCBIfam" id="NF009906">
    <property type="entry name" value="PRK13369.1"/>
    <property type="match status" value="1"/>
</dbReference>
<dbReference type="AlphaFoldDB" id="A0A1L6JET2"/>
<evidence type="ECO:0000313" key="10">
    <source>
        <dbReference type="Proteomes" id="UP000286681"/>
    </source>
</evidence>
<dbReference type="InterPro" id="IPR000447">
    <property type="entry name" value="G3P_DH_FAD-dep"/>
</dbReference>
<dbReference type="PRINTS" id="PR01001">
    <property type="entry name" value="FADG3PDH"/>
</dbReference>
<feature type="domain" description="FAD dependent oxidoreductase" evidence="6">
    <location>
        <begin position="4"/>
        <end position="348"/>
    </location>
</feature>
<evidence type="ECO:0000259" key="6">
    <source>
        <dbReference type="Pfam" id="PF01266"/>
    </source>
</evidence>
<gene>
    <name evidence="7" type="ORF">BRX40_20155</name>
    <name evidence="8" type="ORF">CA257_02740</name>
</gene>
<protein>
    <submittedName>
        <fullName evidence="7">Glycerol-3-phosphate dehydrogenase</fullName>
        <ecNumber evidence="8">1.1.5.3</ecNumber>
    </submittedName>
</protein>
<reference evidence="7" key="1">
    <citation type="submission" date="2016-12" db="EMBL/GenBank/DDBJ databases">
        <title>Whole genome sequencing of Sphingomonas koreensis.</title>
        <authorList>
            <person name="Conlan S."/>
            <person name="Thomas P.J."/>
            <person name="Mullikin J."/>
            <person name="Palmore T.N."/>
            <person name="Frank K.M."/>
            <person name="Segre J.A."/>
        </authorList>
    </citation>
    <scope>NUCLEOTIDE SEQUENCE</scope>
    <source>
        <strain evidence="7">ABOJV</strain>
    </source>
</reference>
<keyword evidence="4" id="KW-0274">FAD</keyword>
<dbReference type="GO" id="GO:0004368">
    <property type="term" value="F:glycerol-3-phosphate dehydrogenase (quinone) activity"/>
    <property type="evidence" value="ECO:0007669"/>
    <property type="project" value="UniProtKB-EC"/>
</dbReference>
<dbReference type="RefSeq" id="WP_075152792.1">
    <property type="nucleotide sequence ID" value="NZ_CP018820.1"/>
</dbReference>
<proteinExistence type="inferred from homology"/>
<dbReference type="Pfam" id="PF01266">
    <property type="entry name" value="DAO"/>
    <property type="match status" value="1"/>
</dbReference>
<dbReference type="SUPFAM" id="SSF51905">
    <property type="entry name" value="FAD/NAD(P)-binding domain"/>
    <property type="match status" value="1"/>
</dbReference>
<dbReference type="EMBL" id="CP018820">
    <property type="protein sequence ID" value="APR54423.1"/>
    <property type="molecule type" value="Genomic_DNA"/>
</dbReference>
<evidence type="ECO:0000256" key="4">
    <source>
        <dbReference type="ARBA" id="ARBA00022827"/>
    </source>
</evidence>
<comment type="cofactor">
    <cofactor evidence="1">
        <name>FAD</name>
        <dbReference type="ChEBI" id="CHEBI:57692"/>
    </cofactor>
</comment>
<evidence type="ECO:0000313" key="9">
    <source>
        <dbReference type="Proteomes" id="UP000185161"/>
    </source>
</evidence>
<dbReference type="EMBL" id="QQWO01000002">
    <property type="protein sequence ID" value="RSV06943.1"/>
    <property type="molecule type" value="Genomic_DNA"/>
</dbReference>
<dbReference type="PANTHER" id="PTHR11985">
    <property type="entry name" value="GLYCEROL-3-PHOSPHATE DEHYDROGENASE"/>
    <property type="match status" value="1"/>
</dbReference>
<dbReference type="OrthoDB" id="9766796at2"/>
<accession>A0A1L6JET2</accession>
<dbReference type="KEGG" id="skr:BRX40_20155"/>
<evidence type="ECO:0000313" key="8">
    <source>
        <dbReference type="EMBL" id="RSV06943.1"/>
    </source>
</evidence>
<dbReference type="PANTHER" id="PTHR11985:SF15">
    <property type="entry name" value="GLYCEROL-3-PHOSPHATE DEHYDROGENASE, MITOCHONDRIAL"/>
    <property type="match status" value="1"/>
</dbReference>